<dbReference type="GO" id="GO:0003676">
    <property type="term" value="F:nucleic acid binding"/>
    <property type="evidence" value="ECO:0007669"/>
    <property type="project" value="InterPro"/>
</dbReference>
<protein>
    <submittedName>
        <fullName evidence="2">YI31B protein</fullName>
    </submittedName>
</protein>
<evidence type="ECO:0000259" key="1">
    <source>
        <dbReference type="PROSITE" id="PS50994"/>
    </source>
</evidence>
<evidence type="ECO:0000313" key="2">
    <source>
        <dbReference type="EMBL" id="NWW74394.1"/>
    </source>
</evidence>
<sequence>QKAMRTTTPGGRELVKRPFQNIQVDFTEPPPVHRFKYLLVIIDHLTHCIKAFPAVRATAQVVSKILLEHHIPKYGVVNTIDSDRGAHFTSKILHETMEALEVKWRLRTPWHPQSSGKVERVNQTFKNTLTKLVAETQINWLKCLPLALLSIRTRPRADLGVSPYEAMFGLPYLTSPFSTGIYAKGENLTKKYVQTIAVTLEDLRKRGYLPQTTPIVFKIHSIEPGDRVLVKTWKD</sequence>
<dbReference type="PANTHER" id="PTHR37984">
    <property type="entry name" value="PROTEIN CBG26694"/>
    <property type="match status" value="1"/>
</dbReference>
<dbReference type="PROSITE" id="PS50994">
    <property type="entry name" value="INTEGRASE"/>
    <property type="match status" value="1"/>
</dbReference>
<reference evidence="2 3" key="1">
    <citation type="submission" date="2019-09" db="EMBL/GenBank/DDBJ databases">
        <title>Bird 10,000 Genomes (B10K) Project - Family phase.</title>
        <authorList>
            <person name="Zhang G."/>
        </authorList>
    </citation>
    <scope>NUCLEOTIDE SEQUENCE [LARGE SCALE GENOMIC DNA]</scope>
    <source>
        <strain evidence="2">B10K-DU-029-53</strain>
    </source>
</reference>
<dbReference type="InterPro" id="IPR036397">
    <property type="entry name" value="RNaseH_sf"/>
</dbReference>
<feature type="domain" description="Integrase catalytic" evidence="1">
    <location>
        <begin position="14"/>
        <end position="171"/>
    </location>
</feature>
<dbReference type="Proteomes" id="UP000580879">
    <property type="component" value="Unassembled WGS sequence"/>
</dbReference>
<dbReference type="SUPFAM" id="SSF53098">
    <property type="entry name" value="Ribonuclease H-like"/>
    <property type="match status" value="1"/>
</dbReference>
<proteinExistence type="predicted"/>
<evidence type="ECO:0000313" key="3">
    <source>
        <dbReference type="Proteomes" id="UP000580879"/>
    </source>
</evidence>
<dbReference type="OrthoDB" id="9906983at2759"/>
<keyword evidence="3" id="KW-1185">Reference proteome</keyword>
<dbReference type="GO" id="GO:0015074">
    <property type="term" value="P:DNA integration"/>
    <property type="evidence" value="ECO:0007669"/>
    <property type="project" value="InterPro"/>
</dbReference>
<dbReference type="PANTHER" id="PTHR37984:SF5">
    <property type="entry name" value="PROTEIN NYNRIN-LIKE"/>
    <property type="match status" value="1"/>
</dbReference>
<dbReference type="EMBL" id="VZRZ01003234">
    <property type="protein sequence ID" value="NWW74394.1"/>
    <property type="molecule type" value="Genomic_DNA"/>
</dbReference>
<dbReference type="AlphaFoldDB" id="A0A7K6QLU6"/>
<dbReference type="Pfam" id="PF00665">
    <property type="entry name" value="rve"/>
    <property type="match status" value="1"/>
</dbReference>
<dbReference type="InterPro" id="IPR012337">
    <property type="entry name" value="RNaseH-like_sf"/>
</dbReference>
<comment type="caution">
    <text evidence="2">The sequence shown here is derived from an EMBL/GenBank/DDBJ whole genome shotgun (WGS) entry which is preliminary data.</text>
</comment>
<dbReference type="InterPro" id="IPR050951">
    <property type="entry name" value="Retrovirus_Pol_polyprotein"/>
</dbReference>
<gene>
    <name evidence="2" type="primary">Ty3bi</name>
    <name evidence="2" type="ORF">CLIRUF_R15872</name>
</gene>
<dbReference type="Gene3D" id="3.30.420.10">
    <property type="entry name" value="Ribonuclease H-like superfamily/Ribonuclease H"/>
    <property type="match status" value="1"/>
</dbReference>
<feature type="non-terminal residue" evidence="2">
    <location>
        <position position="235"/>
    </location>
</feature>
<name>A0A7K6QLU6_9PASS</name>
<accession>A0A7K6QLU6</accession>
<organism evidence="2 3">
    <name type="scientific">Climacteris rufus</name>
    <name type="common">rufous treecreeper</name>
    <dbReference type="NCBI Taxonomy" id="47695"/>
    <lineage>
        <taxon>Eukaryota</taxon>
        <taxon>Metazoa</taxon>
        <taxon>Chordata</taxon>
        <taxon>Craniata</taxon>
        <taxon>Vertebrata</taxon>
        <taxon>Euteleostomi</taxon>
        <taxon>Archelosauria</taxon>
        <taxon>Archosauria</taxon>
        <taxon>Dinosauria</taxon>
        <taxon>Saurischia</taxon>
        <taxon>Theropoda</taxon>
        <taxon>Coelurosauria</taxon>
        <taxon>Aves</taxon>
        <taxon>Neognathae</taxon>
        <taxon>Neoaves</taxon>
        <taxon>Telluraves</taxon>
        <taxon>Australaves</taxon>
        <taxon>Passeriformes</taxon>
        <taxon>Climacteridae</taxon>
        <taxon>Climacteris</taxon>
    </lineage>
</organism>
<dbReference type="InterPro" id="IPR001584">
    <property type="entry name" value="Integrase_cat-core"/>
</dbReference>
<feature type="non-terminal residue" evidence="2">
    <location>
        <position position="1"/>
    </location>
</feature>